<dbReference type="Pfam" id="PF04024">
    <property type="entry name" value="PspC"/>
    <property type="match status" value="1"/>
</dbReference>
<comment type="caution">
    <text evidence="3">The sequence shown here is derived from an EMBL/GenBank/DDBJ whole genome shotgun (WGS) entry which is preliminary data.</text>
</comment>
<dbReference type="Proteomes" id="UP001145087">
    <property type="component" value="Unassembled WGS sequence"/>
</dbReference>
<keyword evidence="1" id="KW-0472">Membrane</keyword>
<evidence type="ECO:0000313" key="4">
    <source>
        <dbReference type="Proteomes" id="UP001145087"/>
    </source>
</evidence>
<accession>A0A9X3J872</accession>
<evidence type="ECO:0000259" key="2">
    <source>
        <dbReference type="Pfam" id="PF04024"/>
    </source>
</evidence>
<keyword evidence="1" id="KW-0812">Transmembrane</keyword>
<feature type="domain" description="Phage shock protein PspC N-terminal" evidence="2">
    <location>
        <begin position="1"/>
        <end position="44"/>
    </location>
</feature>
<reference evidence="3" key="1">
    <citation type="submission" date="2022-11" db="EMBL/GenBank/DDBJ databases">
        <title>Marilongibacter aestuarii gen. nov., sp. nov., isolated from tidal flat sediment.</title>
        <authorList>
            <person name="Jiayan W."/>
        </authorList>
    </citation>
    <scope>NUCLEOTIDE SEQUENCE</scope>
    <source>
        <strain evidence="3">Z1-6</strain>
    </source>
</reference>
<organism evidence="3 4">
    <name type="scientific">Draconibacterium aestuarii</name>
    <dbReference type="NCBI Taxonomy" id="2998507"/>
    <lineage>
        <taxon>Bacteria</taxon>
        <taxon>Pseudomonadati</taxon>
        <taxon>Bacteroidota</taxon>
        <taxon>Bacteroidia</taxon>
        <taxon>Marinilabiliales</taxon>
        <taxon>Prolixibacteraceae</taxon>
        <taxon>Draconibacterium</taxon>
    </lineage>
</organism>
<proteinExistence type="predicted"/>
<protein>
    <submittedName>
        <fullName evidence="3">PspC domain-containing protein</fullName>
    </submittedName>
</protein>
<feature type="transmembrane region" description="Helical" evidence="1">
    <location>
        <begin position="20"/>
        <end position="44"/>
    </location>
</feature>
<name>A0A9X3J872_9BACT</name>
<evidence type="ECO:0000313" key="3">
    <source>
        <dbReference type="EMBL" id="MCY1722757.1"/>
    </source>
</evidence>
<dbReference type="EMBL" id="JAPOHD010000063">
    <property type="protein sequence ID" value="MCY1722757.1"/>
    <property type="molecule type" value="Genomic_DNA"/>
</dbReference>
<gene>
    <name evidence="3" type="ORF">OU798_20575</name>
</gene>
<dbReference type="InterPro" id="IPR007168">
    <property type="entry name" value="Phageshock_PspC_N"/>
</dbReference>
<dbReference type="AlphaFoldDB" id="A0A9X3J872"/>
<keyword evidence="1" id="KW-1133">Transmembrane helix</keyword>
<keyword evidence="4" id="KW-1185">Reference proteome</keyword>
<evidence type="ECO:0000256" key="1">
    <source>
        <dbReference type="SAM" id="Phobius"/>
    </source>
</evidence>
<sequence>MILGVSGWLSEKLGWNVTTIRILFVVGVLIFGVGLGLYLILWIVKMFSK</sequence>